<feature type="transmembrane region" description="Helical" evidence="6">
    <location>
        <begin position="30"/>
        <end position="47"/>
    </location>
</feature>
<keyword evidence="5" id="KW-0131">Cell cycle</keyword>
<dbReference type="Pfam" id="PF08478">
    <property type="entry name" value="POTRA_1"/>
    <property type="match status" value="1"/>
</dbReference>
<keyword evidence="3 6" id="KW-0812">Transmembrane</keyword>
<dbReference type="InterPro" id="IPR013685">
    <property type="entry name" value="POTRA_FtsQ_type"/>
</dbReference>
<keyword evidence="9" id="KW-1185">Reference proteome</keyword>
<comment type="caution">
    <text evidence="8">The sequence shown here is derived from an EMBL/GenBank/DDBJ whole genome shotgun (WGS) entry which is preliminary data.</text>
</comment>
<dbReference type="PANTHER" id="PTHR37820:SF1">
    <property type="entry name" value="CELL DIVISION PROTEIN FTSQ"/>
    <property type="match status" value="1"/>
</dbReference>
<keyword evidence="1" id="KW-1003">Cell membrane</keyword>
<accession>A0ABW2PM81</accession>
<feature type="domain" description="POTRA" evidence="7">
    <location>
        <begin position="52"/>
        <end position="119"/>
    </location>
</feature>
<keyword evidence="6" id="KW-0472">Membrane</keyword>
<evidence type="ECO:0000256" key="5">
    <source>
        <dbReference type="ARBA" id="ARBA00023306"/>
    </source>
</evidence>
<reference evidence="9" key="1">
    <citation type="journal article" date="2019" name="Int. J. Syst. Evol. Microbiol.">
        <title>The Global Catalogue of Microorganisms (GCM) 10K type strain sequencing project: providing services to taxonomists for standard genome sequencing and annotation.</title>
        <authorList>
            <consortium name="The Broad Institute Genomics Platform"/>
            <consortium name="The Broad Institute Genome Sequencing Center for Infectious Disease"/>
            <person name="Wu L."/>
            <person name="Ma J."/>
        </authorList>
    </citation>
    <scope>NUCLEOTIDE SEQUENCE [LARGE SCALE GENOMIC DNA]</scope>
    <source>
        <strain evidence="9">CCUG 55590</strain>
    </source>
</reference>
<dbReference type="GO" id="GO:0051301">
    <property type="term" value="P:cell division"/>
    <property type="evidence" value="ECO:0007669"/>
    <property type="project" value="UniProtKB-KW"/>
</dbReference>
<evidence type="ECO:0000256" key="3">
    <source>
        <dbReference type="ARBA" id="ARBA00022692"/>
    </source>
</evidence>
<evidence type="ECO:0000313" key="8">
    <source>
        <dbReference type="EMBL" id="MFC7390179.1"/>
    </source>
</evidence>
<organism evidence="8 9">
    <name type="scientific">Exiguobacterium aestuarii</name>
    <dbReference type="NCBI Taxonomy" id="273527"/>
    <lineage>
        <taxon>Bacteria</taxon>
        <taxon>Bacillati</taxon>
        <taxon>Bacillota</taxon>
        <taxon>Bacilli</taxon>
        <taxon>Bacillales</taxon>
        <taxon>Bacillales Family XII. Incertae Sedis</taxon>
        <taxon>Exiguobacterium</taxon>
    </lineage>
</organism>
<evidence type="ECO:0000256" key="4">
    <source>
        <dbReference type="ARBA" id="ARBA00022989"/>
    </source>
</evidence>
<evidence type="ECO:0000256" key="1">
    <source>
        <dbReference type="ARBA" id="ARBA00022475"/>
    </source>
</evidence>
<sequence length="256" mass="29200">MEPSQQTVRSLEDRIPYMKKQRRKKANRRMFSVLSLFGILILLVVYMQTSMSNVKEVNVSGLYWLDEAYVFQDMELDTSTKFVSLSPSKMSAQMEKLPGVKRVDIDRSWYNVVHVNVTEEKMIAYARAETGDVVVLADGSLHPTGTITDPQKLKDGPLLREFNSEKELEKIASELEQVDDATRARMSEVILSKQKGEPTRYEIFMNDGNTLLTPTLKLSETVSKYGEIYENIPKGQQGTVVMDGGFYFVPYKKTNE</sequence>
<dbReference type="RefSeq" id="WP_214789001.1">
    <property type="nucleotide sequence ID" value="NZ_JANIEL010000015.1"/>
</dbReference>
<keyword evidence="2 8" id="KW-0132">Cell division</keyword>
<dbReference type="InterPro" id="IPR050487">
    <property type="entry name" value="FtsQ_DivIB"/>
</dbReference>
<keyword evidence="4 6" id="KW-1133">Transmembrane helix</keyword>
<evidence type="ECO:0000313" key="9">
    <source>
        <dbReference type="Proteomes" id="UP001596439"/>
    </source>
</evidence>
<gene>
    <name evidence="8" type="ORF">ACFQO8_08465</name>
</gene>
<protein>
    <submittedName>
        <fullName evidence="8">Cell division protein FtsQ/DivIB</fullName>
    </submittedName>
</protein>
<evidence type="ECO:0000256" key="6">
    <source>
        <dbReference type="SAM" id="Phobius"/>
    </source>
</evidence>
<evidence type="ECO:0000256" key="2">
    <source>
        <dbReference type="ARBA" id="ARBA00022618"/>
    </source>
</evidence>
<name>A0ABW2PM81_9BACL</name>
<dbReference type="Gene3D" id="3.40.50.10960">
    <property type="match status" value="1"/>
</dbReference>
<dbReference type="Gene3D" id="3.10.20.310">
    <property type="entry name" value="membrane protein fhac"/>
    <property type="match status" value="1"/>
</dbReference>
<dbReference type="PANTHER" id="PTHR37820">
    <property type="entry name" value="CELL DIVISION PROTEIN DIVIB"/>
    <property type="match status" value="1"/>
</dbReference>
<evidence type="ECO:0000259" key="7">
    <source>
        <dbReference type="Pfam" id="PF08478"/>
    </source>
</evidence>
<dbReference type="EMBL" id="JBHTCE010000001">
    <property type="protein sequence ID" value="MFC7390179.1"/>
    <property type="molecule type" value="Genomic_DNA"/>
</dbReference>
<dbReference type="Proteomes" id="UP001596439">
    <property type="component" value="Unassembled WGS sequence"/>
</dbReference>
<proteinExistence type="predicted"/>